<reference evidence="1" key="1">
    <citation type="submission" date="2023-04" db="EMBL/GenBank/DDBJ databases">
        <authorList>
            <person name="Vijverberg K."/>
            <person name="Xiong W."/>
            <person name="Schranz E."/>
        </authorList>
    </citation>
    <scope>NUCLEOTIDE SEQUENCE</scope>
</reference>
<dbReference type="AlphaFoldDB" id="A0AA35Y718"/>
<dbReference type="EMBL" id="OX465086">
    <property type="protein sequence ID" value="CAI9261136.1"/>
    <property type="molecule type" value="Genomic_DNA"/>
</dbReference>
<evidence type="ECO:0000313" key="1">
    <source>
        <dbReference type="EMBL" id="CAI9261136.1"/>
    </source>
</evidence>
<gene>
    <name evidence="1" type="ORF">LSALG_LOCUS1937</name>
</gene>
<dbReference type="Proteomes" id="UP001177003">
    <property type="component" value="Chromosome 0"/>
</dbReference>
<keyword evidence="2" id="KW-1185">Reference proteome</keyword>
<organism evidence="1 2">
    <name type="scientific">Lactuca saligna</name>
    <name type="common">Willowleaf lettuce</name>
    <dbReference type="NCBI Taxonomy" id="75948"/>
    <lineage>
        <taxon>Eukaryota</taxon>
        <taxon>Viridiplantae</taxon>
        <taxon>Streptophyta</taxon>
        <taxon>Embryophyta</taxon>
        <taxon>Tracheophyta</taxon>
        <taxon>Spermatophyta</taxon>
        <taxon>Magnoliopsida</taxon>
        <taxon>eudicotyledons</taxon>
        <taxon>Gunneridae</taxon>
        <taxon>Pentapetalae</taxon>
        <taxon>asterids</taxon>
        <taxon>campanulids</taxon>
        <taxon>Asterales</taxon>
        <taxon>Asteraceae</taxon>
        <taxon>Cichorioideae</taxon>
        <taxon>Cichorieae</taxon>
        <taxon>Lactucinae</taxon>
        <taxon>Lactuca</taxon>
    </lineage>
</organism>
<accession>A0AA35Y718</accession>
<name>A0AA35Y718_LACSI</name>
<protein>
    <submittedName>
        <fullName evidence="1">Uncharacterized protein</fullName>
    </submittedName>
</protein>
<sequence length="239" mass="27000">MKGKFKSFHEKIYQLLLASKASSSEAYSKETIKSLFQRITKEHAENDAQMNKAVSESTEVCKSTTEKVDKLISGTTTFMENYQTTYNNNTAFVNEALQNLGAMFITKKKNLEKIHTGLQQDHASFQTSLTLQITMLQDDLAMESKIMNGLARNTKKVKVLAFKLQHFEKKVKDLLSERVVVRSCISNVTILLSDIIETRDSMISVIVHKHLAEKLRPIFTMSHHLQGVSPQSSDQKQGG</sequence>
<proteinExistence type="predicted"/>
<evidence type="ECO:0000313" key="2">
    <source>
        <dbReference type="Proteomes" id="UP001177003"/>
    </source>
</evidence>